<dbReference type="AlphaFoldDB" id="A0A1F2P7R3"/>
<organism evidence="2 3">
    <name type="scientific">Candidatus Syntropharchaeum caldarium</name>
    <dbReference type="NCBI Taxonomy" id="1838285"/>
    <lineage>
        <taxon>Archaea</taxon>
        <taxon>Methanobacteriati</taxon>
        <taxon>Methanobacteriota</taxon>
        <taxon>Stenosarchaea group</taxon>
        <taxon>Methanomicrobia</taxon>
        <taxon>Methanosarcinales</taxon>
        <taxon>ANME-2 cluster</taxon>
        <taxon>Candidatus Syntropharchaeum</taxon>
    </lineage>
</organism>
<evidence type="ECO:0000313" key="3">
    <source>
        <dbReference type="Proteomes" id="UP000186940"/>
    </source>
</evidence>
<dbReference type="Proteomes" id="UP000186940">
    <property type="component" value="Unassembled WGS sequence"/>
</dbReference>
<accession>A0A1F2P7R3</accession>
<gene>
    <name evidence="2" type="ORF">SCAL_001619</name>
</gene>
<dbReference type="EMBL" id="LYOS01000005">
    <property type="protein sequence ID" value="OFV67350.1"/>
    <property type="molecule type" value="Genomic_DNA"/>
</dbReference>
<evidence type="ECO:0000256" key="1">
    <source>
        <dbReference type="SAM" id="Phobius"/>
    </source>
</evidence>
<feature type="transmembrane region" description="Helical" evidence="1">
    <location>
        <begin position="20"/>
        <end position="40"/>
    </location>
</feature>
<reference evidence="2" key="1">
    <citation type="submission" date="2016-05" db="EMBL/GenBank/DDBJ databases">
        <title>Microbial consortia oxidize butane by reversing methanogenesis.</title>
        <authorList>
            <person name="Laso-Perez R."/>
            <person name="Richter M."/>
            <person name="Wegener G."/>
            <person name="Musat F."/>
        </authorList>
    </citation>
    <scope>NUCLEOTIDE SEQUENCE [LARGE SCALE GENOMIC DNA]</scope>
    <source>
        <strain evidence="2">BOX2</strain>
    </source>
</reference>
<protein>
    <submittedName>
        <fullName evidence="2">Uncharacterized protein</fullName>
    </submittedName>
</protein>
<name>A0A1F2P7R3_9EURY</name>
<proteinExistence type="predicted"/>
<keyword evidence="3" id="KW-1185">Reference proteome</keyword>
<dbReference type="STRING" id="1838285.SCAL_001619"/>
<keyword evidence="1" id="KW-0472">Membrane</keyword>
<sequence length="43" mass="5166">MREHREIQAIYPLILCYSQLLYYTPLYINIIFIATPRVVATHK</sequence>
<evidence type="ECO:0000313" key="2">
    <source>
        <dbReference type="EMBL" id="OFV67350.1"/>
    </source>
</evidence>
<comment type="caution">
    <text evidence="2">The sequence shown here is derived from an EMBL/GenBank/DDBJ whole genome shotgun (WGS) entry which is preliminary data.</text>
</comment>
<keyword evidence="1" id="KW-1133">Transmembrane helix</keyword>
<keyword evidence="1" id="KW-0812">Transmembrane</keyword>